<sequence length="346" mass="37981">MKRENDEITDLFRSRLGNAEMTVRDGFWEELNSEVMVRCHRRKVFFFRVAAAASVLLVLAASSAAFWFFSPKEEIEEAFTQVAVVSGNATHLDGDVVKQDFTPVHSEPVLSKPRPKRFGTLAQYQDEDDDSVSVTVSMSFSFSATTTRRGQNSHPDKNYWQVGGDGQTLVNSADESPSFDYTTMTAKARTWAVKAAVGTALPAGDGKYKMPVTVGLTVEKKINKHLAVETGLLYSSLRAGQNLHYLGIPVKLNVTLAEMPKLDIYASVGGVADKCIAGAPDNSFKQEPVQLALTAGVGVNYKINDKLALFAEPGVSHHFKTDSKLETVRSARPTNFNLICGLRMTY</sequence>
<protein>
    <submittedName>
        <fullName evidence="2">Uncharacterized protein</fullName>
    </submittedName>
</protein>
<dbReference type="InterPro" id="IPR011250">
    <property type="entry name" value="OMP/PagP_B-barrel"/>
</dbReference>
<evidence type="ECO:0000313" key="2">
    <source>
        <dbReference type="EMBL" id="KFX75925.1"/>
    </source>
</evidence>
<feature type="transmembrane region" description="Helical" evidence="1">
    <location>
        <begin position="45"/>
        <end position="69"/>
    </location>
</feature>
<accession>A0A0I9SC93</accession>
<dbReference type="EMBL" id="JMZZ02000041">
    <property type="protein sequence ID" value="KFX75925.1"/>
    <property type="molecule type" value="Genomic_DNA"/>
</dbReference>
<dbReference type="RefSeq" id="WP_044299703.1">
    <property type="nucleotide sequence ID" value="NZ_CAEUHN010000002.1"/>
</dbReference>
<proteinExistence type="predicted"/>
<name>A0A0I9SC93_BACFG</name>
<evidence type="ECO:0000256" key="1">
    <source>
        <dbReference type="SAM" id="Phobius"/>
    </source>
</evidence>
<keyword evidence="1" id="KW-0472">Membrane</keyword>
<comment type="caution">
    <text evidence="2">The sequence shown here is derived from an EMBL/GenBank/DDBJ whole genome shotgun (WGS) entry which is preliminary data.</text>
</comment>
<keyword evidence="1" id="KW-1133">Transmembrane helix</keyword>
<organism evidence="2">
    <name type="scientific">Bacteroides fragilis</name>
    <dbReference type="NCBI Taxonomy" id="817"/>
    <lineage>
        <taxon>Bacteria</taxon>
        <taxon>Pseudomonadati</taxon>
        <taxon>Bacteroidota</taxon>
        <taxon>Bacteroidia</taxon>
        <taxon>Bacteroidales</taxon>
        <taxon>Bacteroidaceae</taxon>
        <taxon>Bacteroides</taxon>
    </lineage>
</organism>
<reference evidence="2" key="1">
    <citation type="book" date="2014" name="THE 24TH EUROPEAN CONGRESS OF CLINICAL MICROBIOLOGY AND INFECTIOUS DISEASES" publisher="ECCMID 2014" city="Barcelona, Spain">
        <title>Identification of resistance genes in three multidrug-resistant Bacteroides fragilis isolates by whole genome sequencing.</title>
        <editorList>
            <person name="Unknown"/>
            <person name="A."/>
        </editorList>
        <authorList>
            <person name="Sydenham T.V."/>
            <person name="Hasman H."/>
            <person name="Wang M."/>
            <person name="Soki J."/>
            <person name="Nagy E."/>
            <person name="Justesen U.S."/>
        </authorList>
    </citation>
    <scope>NUCLEOTIDE SEQUENCE</scope>
    <source>
        <strain evidence="2">DCMOUH0018B</strain>
    </source>
</reference>
<dbReference type="Gene3D" id="2.40.160.20">
    <property type="match status" value="1"/>
</dbReference>
<keyword evidence="1" id="KW-0812">Transmembrane</keyword>
<reference evidence="2" key="2">
    <citation type="submission" date="2014-07" db="EMBL/GenBank/DDBJ databases">
        <title>Genetics and epidemiology of antimicrobial resistance in B. fragilis group.</title>
        <authorList>
            <person name="Sydenham T.V."/>
            <person name="Hasman H."/>
            <person name="Kemp M."/>
            <person name="Justesen U.S."/>
        </authorList>
    </citation>
    <scope>NUCLEOTIDE SEQUENCE [LARGE SCALE GENOMIC DNA]</scope>
    <source>
        <strain evidence="2">DCMOUH0018B</strain>
    </source>
</reference>
<dbReference type="AlphaFoldDB" id="A0A0I9SC93"/>
<gene>
    <name evidence="2" type="ORF">EE52_0203790</name>
</gene>
<dbReference type="SUPFAM" id="SSF56925">
    <property type="entry name" value="OMPA-like"/>
    <property type="match status" value="1"/>
</dbReference>
<dbReference type="PATRIC" id="fig|817.53.peg.805"/>